<evidence type="ECO:0000256" key="3">
    <source>
        <dbReference type="ARBA" id="ARBA00022692"/>
    </source>
</evidence>
<feature type="non-terminal residue" evidence="11">
    <location>
        <position position="492"/>
    </location>
</feature>
<feature type="chain" id="PRO_5040184795" evidence="9">
    <location>
        <begin position="17"/>
        <end position="492"/>
    </location>
</feature>
<evidence type="ECO:0000256" key="5">
    <source>
        <dbReference type="ARBA" id="ARBA00022989"/>
    </source>
</evidence>
<evidence type="ECO:0000256" key="4">
    <source>
        <dbReference type="ARBA" id="ARBA00022982"/>
    </source>
</evidence>
<dbReference type="AlphaFoldDB" id="A0A9P4Q1T9"/>
<dbReference type="InterPro" id="IPR005018">
    <property type="entry name" value="DOMON_domain"/>
</dbReference>
<dbReference type="CDD" id="cd09630">
    <property type="entry name" value="CDH_like_cytochrome"/>
    <property type="match status" value="1"/>
</dbReference>
<evidence type="ECO:0000256" key="2">
    <source>
        <dbReference type="ARBA" id="ARBA00022448"/>
    </source>
</evidence>
<organism evidence="11 12">
    <name type="scientific">Polychaeton citri CBS 116435</name>
    <dbReference type="NCBI Taxonomy" id="1314669"/>
    <lineage>
        <taxon>Eukaryota</taxon>
        <taxon>Fungi</taxon>
        <taxon>Dikarya</taxon>
        <taxon>Ascomycota</taxon>
        <taxon>Pezizomycotina</taxon>
        <taxon>Dothideomycetes</taxon>
        <taxon>Dothideomycetidae</taxon>
        <taxon>Capnodiales</taxon>
        <taxon>Capnodiaceae</taxon>
        <taxon>Polychaeton</taxon>
    </lineage>
</organism>
<keyword evidence="2" id="KW-0813">Transport</keyword>
<dbReference type="Gene3D" id="2.60.40.1210">
    <property type="entry name" value="Cellobiose dehydrogenase, cytochrome domain"/>
    <property type="match status" value="1"/>
</dbReference>
<dbReference type="Pfam" id="PF16010">
    <property type="entry name" value="CDH-cyt"/>
    <property type="match status" value="1"/>
</dbReference>
<sequence length="492" mass="53797">MKLLATLSSLVAVATAAAWDPNYDESQIGQPLPKIPVDPEQKAAYFVNDGYVFALNQVVDGDVYFHMNAPTTHAWMGIGFGSEMKNAFMIVSYVGADGVVVINSPRIADGHSEPTLVEGVTIEGVYNDAYAPFPDRINPKGAMIAHAVCRNCSIWATGALDLTSTAQPFIYALGAKKNIRSNALDADLNMHEFHGSFTLDMTKAVNSTGTYGRVPYPQSTTGPAIDDFAFENFASSAPYQESTDQDWGTPVHAVFMCLAFILIFPLGAVLLRLAGKVRWHMYAQVTGFVFVIIGFGTAIHISRLYNRSKHFNSAHQVIGLLIFAAMFIQLGLGLVHHTMFKRTKTPTMMGQVHRFLGIFIVLLGMINGGLGLNLASDDHYAVAYGVIVGIVGVVFLLVTSLVLLYRRKHKYEPEKPDYVPEDNHFDAVTEPPAAYEMRNGYSYSVSSPTSAGFPRFQRIGSDMKDPFDEESAVDGDSPIPTSAKGRWESVPL</sequence>
<feature type="transmembrane region" description="Helical" evidence="8">
    <location>
        <begin position="381"/>
        <end position="405"/>
    </location>
</feature>
<accession>A0A9P4Q1T9</accession>
<protein>
    <submittedName>
        <fullName evidence="11">Iron reductase domain protein</fullName>
    </submittedName>
</protein>
<dbReference type="InterPro" id="IPR036259">
    <property type="entry name" value="MFS_trans_sf"/>
</dbReference>
<evidence type="ECO:0000313" key="11">
    <source>
        <dbReference type="EMBL" id="KAF2717833.1"/>
    </source>
</evidence>
<dbReference type="PANTHER" id="PTHR47797">
    <property type="entry name" value="DEHYDROGENASE, PUTATIVE (AFU_ORTHOLOGUE AFUA_8G05805)-RELATED"/>
    <property type="match status" value="1"/>
</dbReference>
<evidence type="ECO:0000256" key="8">
    <source>
        <dbReference type="SAM" id="Phobius"/>
    </source>
</evidence>
<dbReference type="Pfam" id="PF03188">
    <property type="entry name" value="Cytochrom_B561"/>
    <property type="match status" value="1"/>
</dbReference>
<evidence type="ECO:0000256" key="7">
    <source>
        <dbReference type="SAM" id="MobiDB-lite"/>
    </source>
</evidence>
<gene>
    <name evidence="11" type="ORF">K431DRAFT_288175</name>
</gene>
<feature type="transmembrane region" description="Helical" evidence="8">
    <location>
        <begin position="253"/>
        <end position="273"/>
    </location>
</feature>
<evidence type="ECO:0000256" key="1">
    <source>
        <dbReference type="ARBA" id="ARBA00004370"/>
    </source>
</evidence>
<keyword evidence="12" id="KW-1185">Reference proteome</keyword>
<keyword evidence="6 8" id="KW-0472">Membrane</keyword>
<feature type="transmembrane region" description="Helical" evidence="8">
    <location>
        <begin position="355"/>
        <end position="375"/>
    </location>
</feature>
<comment type="subcellular location">
    <subcellularLocation>
        <location evidence="1">Membrane</location>
    </subcellularLocation>
</comment>
<evidence type="ECO:0000259" key="10">
    <source>
        <dbReference type="PROSITE" id="PS50939"/>
    </source>
</evidence>
<keyword evidence="9" id="KW-0732">Signal</keyword>
<dbReference type="PANTHER" id="PTHR47797:SF1">
    <property type="entry name" value="CYTOCHROME B561 DOMAIN-CONTAINING PROTEIN-RELATED"/>
    <property type="match status" value="1"/>
</dbReference>
<name>A0A9P4Q1T9_9PEZI</name>
<dbReference type="CDD" id="cd08760">
    <property type="entry name" value="Cyt_b561_FRRS1_like"/>
    <property type="match status" value="1"/>
</dbReference>
<evidence type="ECO:0000256" key="6">
    <source>
        <dbReference type="ARBA" id="ARBA00023136"/>
    </source>
</evidence>
<feature type="signal peptide" evidence="9">
    <location>
        <begin position="1"/>
        <end position="16"/>
    </location>
</feature>
<feature type="transmembrane region" description="Helical" evidence="8">
    <location>
        <begin position="285"/>
        <end position="305"/>
    </location>
</feature>
<keyword evidence="5 8" id="KW-1133">Transmembrane helix</keyword>
<dbReference type="InterPro" id="IPR015920">
    <property type="entry name" value="Cellobiose_DH-like_cyt"/>
</dbReference>
<dbReference type="SMART" id="SM00665">
    <property type="entry name" value="B561"/>
    <property type="match status" value="1"/>
</dbReference>
<feature type="domain" description="Cytochrome b561" evidence="10">
    <location>
        <begin position="214"/>
        <end position="407"/>
    </location>
</feature>
<dbReference type="SUPFAM" id="SSF103473">
    <property type="entry name" value="MFS general substrate transporter"/>
    <property type="match status" value="1"/>
</dbReference>
<reference evidence="11" key="1">
    <citation type="journal article" date="2020" name="Stud. Mycol.">
        <title>101 Dothideomycetes genomes: a test case for predicting lifestyles and emergence of pathogens.</title>
        <authorList>
            <person name="Haridas S."/>
            <person name="Albert R."/>
            <person name="Binder M."/>
            <person name="Bloem J."/>
            <person name="Labutti K."/>
            <person name="Salamov A."/>
            <person name="Andreopoulos B."/>
            <person name="Baker S."/>
            <person name="Barry K."/>
            <person name="Bills G."/>
            <person name="Bluhm B."/>
            <person name="Cannon C."/>
            <person name="Castanera R."/>
            <person name="Culley D."/>
            <person name="Daum C."/>
            <person name="Ezra D."/>
            <person name="Gonzalez J."/>
            <person name="Henrissat B."/>
            <person name="Kuo A."/>
            <person name="Liang C."/>
            <person name="Lipzen A."/>
            <person name="Lutzoni F."/>
            <person name="Magnuson J."/>
            <person name="Mondo S."/>
            <person name="Nolan M."/>
            <person name="Ohm R."/>
            <person name="Pangilinan J."/>
            <person name="Park H.-J."/>
            <person name="Ramirez L."/>
            <person name="Alfaro M."/>
            <person name="Sun H."/>
            <person name="Tritt A."/>
            <person name="Yoshinaga Y."/>
            <person name="Zwiers L.-H."/>
            <person name="Turgeon B."/>
            <person name="Goodwin S."/>
            <person name="Spatafora J."/>
            <person name="Crous P."/>
            <person name="Grigoriev I."/>
        </authorList>
    </citation>
    <scope>NUCLEOTIDE SEQUENCE</scope>
    <source>
        <strain evidence="11">CBS 116435</strain>
    </source>
</reference>
<evidence type="ECO:0000313" key="12">
    <source>
        <dbReference type="Proteomes" id="UP000799441"/>
    </source>
</evidence>
<keyword evidence="4" id="KW-0249">Electron transport</keyword>
<feature type="region of interest" description="Disordered" evidence="7">
    <location>
        <begin position="447"/>
        <end position="492"/>
    </location>
</feature>
<feature type="transmembrane region" description="Helical" evidence="8">
    <location>
        <begin position="317"/>
        <end position="335"/>
    </location>
</feature>
<dbReference type="GO" id="GO:0016020">
    <property type="term" value="C:membrane"/>
    <property type="evidence" value="ECO:0007669"/>
    <property type="project" value="UniProtKB-SubCell"/>
</dbReference>
<proteinExistence type="predicted"/>
<comment type="caution">
    <text evidence="11">The sequence shown here is derived from an EMBL/GenBank/DDBJ whole genome shotgun (WGS) entry which is preliminary data.</text>
</comment>
<keyword evidence="3 8" id="KW-0812">Transmembrane</keyword>
<dbReference type="EMBL" id="MU003835">
    <property type="protein sequence ID" value="KAF2717833.1"/>
    <property type="molecule type" value="Genomic_DNA"/>
</dbReference>
<evidence type="ECO:0000256" key="9">
    <source>
        <dbReference type="SAM" id="SignalP"/>
    </source>
</evidence>
<dbReference type="OrthoDB" id="19261at2759"/>
<dbReference type="InterPro" id="IPR006593">
    <property type="entry name" value="Cyt_b561/ferric_Rdtase_TM"/>
</dbReference>
<dbReference type="SMART" id="SM00664">
    <property type="entry name" value="DoH"/>
    <property type="match status" value="1"/>
</dbReference>
<dbReference type="PROSITE" id="PS50939">
    <property type="entry name" value="CYTOCHROME_B561"/>
    <property type="match status" value="1"/>
</dbReference>
<dbReference type="Gene3D" id="1.20.120.1770">
    <property type="match status" value="1"/>
</dbReference>
<dbReference type="Proteomes" id="UP000799441">
    <property type="component" value="Unassembled WGS sequence"/>
</dbReference>
<dbReference type="SUPFAM" id="SSF49344">
    <property type="entry name" value="CBD9-like"/>
    <property type="match status" value="1"/>
</dbReference>